<dbReference type="SUPFAM" id="SSF88697">
    <property type="entry name" value="PUA domain-like"/>
    <property type="match status" value="1"/>
</dbReference>
<feature type="compositionally biased region" description="Acidic residues" evidence="1">
    <location>
        <begin position="83"/>
        <end position="92"/>
    </location>
</feature>
<feature type="region of interest" description="Disordered" evidence="1">
    <location>
        <begin position="69"/>
        <end position="92"/>
    </location>
</feature>
<proteinExistence type="predicted"/>
<organism evidence="2 3">
    <name type="scientific">Coniochaeta hoffmannii</name>
    <dbReference type="NCBI Taxonomy" id="91930"/>
    <lineage>
        <taxon>Eukaryota</taxon>
        <taxon>Fungi</taxon>
        <taxon>Dikarya</taxon>
        <taxon>Ascomycota</taxon>
        <taxon>Pezizomycotina</taxon>
        <taxon>Sordariomycetes</taxon>
        <taxon>Sordariomycetidae</taxon>
        <taxon>Coniochaetales</taxon>
        <taxon>Coniochaetaceae</taxon>
        <taxon>Coniochaeta</taxon>
    </lineage>
</organism>
<dbReference type="Gene3D" id="2.30.280.10">
    <property type="entry name" value="SRA-YDG"/>
    <property type="match status" value="1"/>
</dbReference>
<name>A0AA38S313_9PEZI</name>
<dbReference type="EMBL" id="JANBVN010000003">
    <property type="protein sequence ID" value="KAJ9165533.1"/>
    <property type="molecule type" value="Genomic_DNA"/>
</dbReference>
<dbReference type="InterPro" id="IPR036987">
    <property type="entry name" value="SRA-YDG_sf"/>
</dbReference>
<accession>A0AA38S313</accession>
<sequence length="631" mass="72249">MWFPAASRHSNLDASLAQDPRGTVKDGMKKLLCQCFETASDRATVGSTRETDKSRPYLLLNLLQEERRKTAQSVGKQKFSDRDIEDEEAEDEFDLSANASIAYLLQQKELKYGPGNSPGSSGKASKYNVPAPFHGMIRPPMHSFEKHPSSQSHPQDSRNRRISSAHTLRNGARDSGRRDYGTDQKNAAAEAKEYRKVNRVIRQLKKQLDPLNYTDFWFTAEHVDEALAFGNSVRRCIAQSGNFGHETERLDRWLNVMMLEAREGPHRLEFQLIKYAHLDKMVEEIVEIKSRPPTLPFGELRMIEMASDLLRYWRHRFGNRYYLLDRHRQKIVMDTLLGGLGFKTPTPVRPTGWIPLNVNWMSEREAENGIVGTQVENPTRGRFGYTAIPLMTGKEEDVEDGRVTYVREEKQQRKVPSLGDASMLSLLGAKVRLLRGAGLQSVYAPTAGVRYDGVWIVTQYGQRSIPGTSMRRLTLRLERTSSQRPMSDLASIPTPATVDYYRLFENMDTLLKERAVTAYAYLEWHQRRARLKLAREQWQRLRVFREGLEYRKQRDSALAAKEAMPKNVRKRVSSKFREKRDTIKEIAMAARKRSKEASVPAADTSQVIAAPPSDIKIYPGTWERKTLLNAV</sequence>
<dbReference type="AlphaFoldDB" id="A0AA38S313"/>
<evidence type="ECO:0008006" key="4">
    <source>
        <dbReference type="Google" id="ProtNLM"/>
    </source>
</evidence>
<dbReference type="InterPro" id="IPR015947">
    <property type="entry name" value="PUA-like_sf"/>
</dbReference>
<evidence type="ECO:0000256" key="1">
    <source>
        <dbReference type="SAM" id="MobiDB-lite"/>
    </source>
</evidence>
<feature type="region of interest" description="Disordered" evidence="1">
    <location>
        <begin position="113"/>
        <end position="189"/>
    </location>
</feature>
<comment type="caution">
    <text evidence="2">The sequence shown here is derived from an EMBL/GenBank/DDBJ whole genome shotgun (WGS) entry which is preliminary data.</text>
</comment>
<feature type="compositionally biased region" description="Basic and acidic residues" evidence="1">
    <location>
        <begin position="171"/>
        <end position="182"/>
    </location>
</feature>
<dbReference type="Proteomes" id="UP001174691">
    <property type="component" value="Unassembled WGS sequence"/>
</dbReference>
<gene>
    <name evidence="2" type="ORF">NKR19_g376</name>
</gene>
<evidence type="ECO:0000313" key="2">
    <source>
        <dbReference type="EMBL" id="KAJ9165533.1"/>
    </source>
</evidence>
<protein>
    <recommendedName>
        <fullName evidence="4">YDG domain-containing protein</fullName>
    </recommendedName>
</protein>
<reference evidence="2" key="1">
    <citation type="submission" date="2022-07" db="EMBL/GenBank/DDBJ databases">
        <title>Fungi with potential for degradation of polypropylene.</title>
        <authorList>
            <person name="Gostincar C."/>
        </authorList>
    </citation>
    <scope>NUCLEOTIDE SEQUENCE</scope>
    <source>
        <strain evidence="2">EXF-13287</strain>
    </source>
</reference>
<evidence type="ECO:0000313" key="3">
    <source>
        <dbReference type="Proteomes" id="UP001174691"/>
    </source>
</evidence>
<feature type="region of interest" description="Disordered" evidence="1">
    <location>
        <begin position="1"/>
        <end position="20"/>
    </location>
</feature>
<keyword evidence="3" id="KW-1185">Reference proteome</keyword>